<evidence type="ECO:0000256" key="1">
    <source>
        <dbReference type="SAM" id="Phobius"/>
    </source>
</evidence>
<dbReference type="InterPro" id="IPR021737">
    <property type="entry name" value="Phage_phiKZ_Orf197"/>
</dbReference>
<organism evidence="2 3">
    <name type="scientific">Ginsengibacter hankyongi</name>
    <dbReference type="NCBI Taxonomy" id="2607284"/>
    <lineage>
        <taxon>Bacteria</taxon>
        <taxon>Pseudomonadati</taxon>
        <taxon>Bacteroidota</taxon>
        <taxon>Chitinophagia</taxon>
        <taxon>Chitinophagales</taxon>
        <taxon>Chitinophagaceae</taxon>
        <taxon>Ginsengibacter</taxon>
    </lineage>
</organism>
<reference evidence="2 3" key="1">
    <citation type="submission" date="2019-09" db="EMBL/GenBank/DDBJ databases">
        <title>Draft genome sequence of Ginsengibacter sp. BR5-29.</title>
        <authorList>
            <person name="Im W.-T."/>
        </authorList>
    </citation>
    <scope>NUCLEOTIDE SEQUENCE [LARGE SCALE GENOMIC DNA]</scope>
    <source>
        <strain evidence="2 3">BR5-29</strain>
    </source>
</reference>
<keyword evidence="3" id="KW-1185">Reference proteome</keyword>
<dbReference type="AlphaFoldDB" id="A0A5J5IEM6"/>
<dbReference type="Proteomes" id="UP000326903">
    <property type="component" value="Unassembled WGS sequence"/>
</dbReference>
<proteinExistence type="predicted"/>
<feature type="transmembrane region" description="Helical" evidence="1">
    <location>
        <begin position="212"/>
        <end position="234"/>
    </location>
</feature>
<feature type="transmembrane region" description="Helical" evidence="1">
    <location>
        <begin position="86"/>
        <end position="106"/>
    </location>
</feature>
<comment type="caution">
    <text evidence="2">The sequence shown here is derived from an EMBL/GenBank/DDBJ whole genome shotgun (WGS) entry which is preliminary data.</text>
</comment>
<sequence>MIVLLKLFIAHLTGDFLLQPEKWVRAKEEKKLGAWQLYCHSLLHGVLVLLLMWDTSFWMWALLIAFVHLVIDSFKLLVQKNNTKRALFFIDQLLHFISIYAIWLLYEGKYFSFSFLKNANLLLLIVLIIFLTRPVSFAVKIFISKWTPDTEAGDDVVSLQSAGMNIGILERLLVFVFMINNEWQAVGFLLAAKSVFRFGNLQEAKDRKLTEYILIGTLLSFGIAVLTGMGYQYVIALKLGY</sequence>
<protein>
    <submittedName>
        <fullName evidence="2">DUF3307 domain-containing protein</fullName>
    </submittedName>
</protein>
<evidence type="ECO:0000313" key="2">
    <source>
        <dbReference type="EMBL" id="KAA9038063.1"/>
    </source>
</evidence>
<accession>A0A5J5IEM6</accession>
<keyword evidence="1" id="KW-1133">Transmembrane helix</keyword>
<keyword evidence="1" id="KW-0812">Transmembrane</keyword>
<name>A0A5J5IEM6_9BACT</name>
<evidence type="ECO:0000313" key="3">
    <source>
        <dbReference type="Proteomes" id="UP000326903"/>
    </source>
</evidence>
<gene>
    <name evidence="2" type="ORF">FW778_14980</name>
</gene>
<feature type="transmembrane region" description="Helical" evidence="1">
    <location>
        <begin position="57"/>
        <end position="74"/>
    </location>
</feature>
<dbReference type="EMBL" id="VYQF01000004">
    <property type="protein sequence ID" value="KAA9038063.1"/>
    <property type="molecule type" value="Genomic_DNA"/>
</dbReference>
<feature type="transmembrane region" description="Helical" evidence="1">
    <location>
        <begin position="121"/>
        <end position="143"/>
    </location>
</feature>
<dbReference type="Pfam" id="PF11750">
    <property type="entry name" value="DUF3307"/>
    <property type="match status" value="1"/>
</dbReference>
<dbReference type="RefSeq" id="WP_150415623.1">
    <property type="nucleotide sequence ID" value="NZ_VYQF01000004.1"/>
</dbReference>
<feature type="transmembrane region" description="Helical" evidence="1">
    <location>
        <begin position="32"/>
        <end position="51"/>
    </location>
</feature>
<keyword evidence="1" id="KW-0472">Membrane</keyword>